<dbReference type="Pfam" id="PF09972">
    <property type="entry name" value="DUF2207"/>
    <property type="match status" value="1"/>
</dbReference>
<evidence type="ECO:0000259" key="1">
    <source>
        <dbReference type="Pfam" id="PF09972"/>
    </source>
</evidence>
<dbReference type="PATRIC" id="fig|1682.24.peg.1037"/>
<dbReference type="AlphaFoldDB" id="A0A0M3T672"/>
<evidence type="ECO:0000259" key="2">
    <source>
        <dbReference type="Pfam" id="PF20990"/>
    </source>
</evidence>
<reference evidence="3" key="1">
    <citation type="submission" date="2014-12" db="EMBL/GenBank/DDBJ databases">
        <title>Complete genome sequence of Bifidobacterium longum subsp. infantis BT1.</title>
        <authorList>
            <person name="Kim J.F."/>
            <person name="Kwak M.-J."/>
        </authorList>
    </citation>
    <scope>NUCLEOTIDE SEQUENCE [LARGE SCALE GENOMIC DNA]</scope>
    <source>
        <strain evidence="3">BT1</strain>
    </source>
</reference>
<accession>A0A0M3T672</accession>
<gene>
    <name evidence="3" type="ORF">RY67_1076</name>
</gene>
<protein>
    <submittedName>
        <fullName evidence="3">Putative membrane protein</fullName>
    </submittedName>
</protein>
<feature type="domain" description="Predicted membrane protein YciQ-like C-terminal" evidence="2">
    <location>
        <begin position="189"/>
        <end position="497"/>
    </location>
</feature>
<sequence length="609" mass="66122">MARPNRGDRLEYSHPRKTNSIKFTVSFTMHDVATKWKDVATFQWEPFGENNQVPIGTVTGTVHFPKGVTASNSWTWLHTEQTSETGRTKDGSFTFTVNDVKSGEYLDVVAAFDAAKAGDMARVETDDHLQELKEDEADDERFWRNLERQRSTRRLNNWMTTISAGLIFGIIGVVAALRSSGRSRYRGSIEYWRDRPELSPASAAKLIDIVTSGDKPDISERQLVATLLSLAVKKVIAVFPGSADLYIGVDLKQVSPVELSQRIGSDPYKRNNARTNSTIVMLWHSDYGVSEGFDESVFVESVFDGSGSGGSGSAASSVSDAHQPDLSASERALLYLLTVISERVGRTAFDMDDIKDACKDWKDGYKELEKFTNACKTEFAAADIAPKTENGWLIPGAITVLIGGASIFINGLAGYLVAGALIGIPLMTVGIFCFLMGNSYVLTDHGQQMAGQCLGFKRYMQGFSNFKYRGVADLTLWDWYMVYAAAFGISDRVMRELAMAYPQVSDPEWLDANASDTVFYWNYRPYDWYGLRFYNGSAFADSVADSGLAGAVPAFGGTSFAAGFSDLGTQLSYGFADITATINAASPSGGSGGFGGSSGGSGGGSFGGR</sequence>
<dbReference type="Pfam" id="PF20990">
    <property type="entry name" value="DUF2207_C"/>
    <property type="match status" value="1"/>
</dbReference>
<dbReference type="Proteomes" id="UP000067206">
    <property type="component" value="Chromosome"/>
</dbReference>
<organism evidence="3">
    <name type="scientific">Bifidobacterium longum subsp. infantis</name>
    <dbReference type="NCBI Taxonomy" id="1682"/>
    <lineage>
        <taxon>Bacteria</taxon>
        <taxon>Bacillati</taxon>
        <taxon>Actinomycetota</taxon>
        <taxon>Actinomycetes</taxon>
        <taxon>Bifidobacteriales</taxon>
        <taxon>Bifidobacteriaceae</taxon>
        <taxon>Bifidobacterium</taxon>
    </lineage>
</organism>
<feature type="domain" description="DUF2207" evidence="1">
    <location>
        <begin position="12"/>
        <end position="112"/>
    </location>
</feature>
<dbReference type="InterPro" id="IPR018702">
    <property type="entry name" value="DUF2207"/>
</dbReference>
<proteinExistence type="predicted"/>
<dbReference type="InterPro" id="IPR048389">
    <property type="entry name" value="YciQ-like_C"/>
</dbReference>
<name>A0A0M3T672_BIFLI</name>
<evidence type="ECO:0000313" key="3">
    <source>
        <dbReference type="EMBL" id="ALE09115.1"/>
    </source>
</evidence>
<dbReference type="EMBL" id="CP010411">
    <property type="protein sequence ID" value="ALE09115.1"/>
    <property type="molecule type" value="Genomic_DNA"/>
</dbReference>